<name>A0ABP8BL42_9ACTN</name>
<evidence type="ECO:0000256" key="1">
    <source>
        <dbReference type="SAM" id="MobiDB-lite"/>
    </source>
</evidence>
<sequence length="432" mass="47877">MSAKENSGTPPREPWHPAPFYVTDSTGSVGVAGVRRHRQERRRVRREVQQARDARVLRRAAERILRARVECPSHPERPAGCSTSSCLACRDNAVLTHAARLAAGDHPEGPATAAPVPAGGPKPSPDRAAPAALTQEALTRALERLRAAPYQSRYADWEFYDLNRAARALAAPAGSAVTEQRKREVGEQLDAEARELWWRRMLFGNSLSDVSPTQEPAAPDTGPAEEPAERSLTEVIEQELERELKLEWNRQVYGNPEGDLSLANFTGLFSLAAEKPPLRGCLAAAVGQDGRNRADPREAETWMSRAPFEPSSPAGGWPGPLERSRPGWETKETPAPDDEDELDEDGGGSEPAHDHAARLPGGWSQVRNDTGRAERVFLAADVSRENDDVELFVYDGRDYTTWRRWQQGLSPAAIAREEFAKWTFDLSRDRFW</sequence>
<organism evidence="2 3">
    <name type="scientific">Streptosporangium oxazolinicum</name>
    <dbReference type="NCBI Taxonomy" id="909287"/>
    <lineage>
        <taxon>Bacteria</taxon>
        <taxon>Bacillati</taxon>
        <taxon>Actinomycetota</taxon>
        <taxon>Actinomycetes</taxon>
        <taxon>Streptosporangiales</taxon>
        <taxon>Streptosporangiaceae</taxon>
        <taxon>Streptosporangium</taxon>
    </lineage>
</organism>
<feature type="region of interest" description="Disordered" evidence="1">
    <location>
        <begin position="104"/>
        <end position="130"/>
    </location>
</feature>
<dbReference type="EMBL" id="BAABAQ010000020">
    <property type="protein sequence ID" value="GAA4209578.1"/>
    <property type="molecule type" value="Genomic_DNA"/>
</dbReference>
<gene>
    <name evidence="2" type="ORF">GCM10022252_76300</name>
</gene>
<evidence type="ECO:0000313" key="3">
    <source>
        <dbReference type="Proteomes" id="UP001501251"/>
    </source>
</evidence>
<dbReference type="RefSeq" id="WP_344923214.1">
    <property type="nucleotide sequence ID" value="NZ_BAABAQ010000020.1"/>
</dbReference>
<protein>
    <submittedName>
        <fullName evidence="2">Uncharacterized protein</fullName>
    </submittedName>
</protein>
<dbReference type="Proteomes" id="UP001501251">
    <property type="component" value="Unassembled WGS sequence"/>
</dbReference>
<accession>A0ABP8BL42</accession>
<feature type="region of interest" description="Disordered" evidence="1">
    <location>
        <begin position="208"/>
        <end position="231"/>
    </location>
</feature>
<keyword evidence="3" id="KW-1185">Reference proteome</keyword>
<reference evidence="3" key="1">
    <citation type="journal article" date="2019" name="Int. J. Syst. Evol. Microbiol.">
        <title>The Global Catalogue of Microorganisms (GCM) 10K type strain sequencing project: providing services to taxonomists for standard genome sequencing and annotation.</title>
        <authorList>
            <consortium name="The Broad Institute Genomics Platform"/>
            <consortium name="The Broad Institute Genome Sequencing Center for Infectious Disease"/>
            <person name="Wu L."/>
            <person name="Ma J."/>
        </authorList>
    </citation>
    <scope>NUCLEOTIDE SEQUENCE [LARGE SCALE GENOMIC DNA]</scope>
    <source>
        <strain evidence="3">JCM 17388</strain>
    </source>
</reference>
<feature type="region of interest" description="Disordered" evidence="1">
    <location>
        <begin position="288"/>
        <end position="367"/>
    </location>
</feature>
<feature type="compositionally biased region" description="Acidic residues" evidence="1">
    <location>
        <begin position="335"/>
        <end position="347"/>
    </location>
</feature>
<feature type="compositionally biased region" description="Basic residues" evidence="1">
    <location>
        <begin position="34"/>
        <end position="45"/>
    </location>
</feature>
<feature type="compositionally biased region" description="Basic and acidic residues" evidence="1">
    <location>
        <begin position="290"/>
        <end position="300"/>
    </location>
</feature>
<comment type="caution">
    <text evidence="2">The sequence shown here is derived from an EMBL/GenBank/DDBJ whole genome shotgun (WGS) entry which is preliminary data.</text>
</comment>
<evidence type="ECO:0000313" key="2">
    <source>
        <dbReference type="EMBL" id="GAA4209578.1"/>
    </source>
</evidence>
<feature type="compositionally biased region" description="Basic and acidic residues" evidence="1">
    <location>
        <begin position="322"/>
        <end position="334"/>
    </location>
</feature>
<feature type="region of interest" description="Disordered" evidence="1">
    <location>
        <begin position="1"/>
        <end position="47"/>
    </location>
</feature>
<proteinExistence type="predicted"/>